<keyword evidence="1" id="KW-0378">Hydrolase</keyword>
<feature type="domain" description="Ppx/GppA phosphatase N-terminal" evidence="2">
    <location>
        <begin position="44"/>
        <end position="323"/>
    </location>
</feature>
<dbReference type="FunFam" id="3.30.420.40:FF:000023">
    <property type="entry name" value="Guanosine-5'-triphosphate,3'-diphosphate pyrophosphatase"/>
    <property type="match status" value="1"/>
</dbReference>
<dbReference type="Pfam" id="PF21447">
    <property type="entry name" value="Ppx-GppA_III"/>
    <property type="match status" value="1"/>
</dbReference>
<dbReference type="AlphaFoldDB" id="A0A3N1NZH8"/>
<keyword evidence="5" id="KW-1185">Reference proteome</keyword>
<evidence type="ECO:0000313" key="5">
    <source>
        <dbReference type="Proteomes" id="UP000268033"/>
    </source>
</evidence>
<dbReference type="SUPFAM" id="SSF53067">
    <property type="entry name" value="Actin-like ATPase domain"/>
    <property type="match status" value="2"/>
</dbReference>
<dbReference type="InterPro" id="IPR048950">
    <property type="entry name" value="Ppx_GppA_C"/>
</dbReference>
<dbReference type="InterPro" id="IPR030673">
    <property type="entry name" value="PyroPPase_GppA_Ppx"/>
</dbReference>
<dbReference type="InterPro" id="IPR003695">
    <property type="entry name" value="Ppx_GppA_N"/>
</dbReference>
<dbReference type="GO" id="GO:0008894">
    <property type="term" value="F:guanosine-5'-triphosphate,3'-diphosphate diphosphatase activity"/>
    <property type="evidence" value="ECO:0007669"/>
    <property type="project" value="TreeGrafter"/>
</dbReference>
<dbReference type="STRING" id="584787.GCA_001247655_00848"/>
<name>A0A3N1NZH8_9GAMM</name>
<dbReference type="InterPro" id="IPR043129">
    <property type="entry name" value="ATPase_NBD"/>
</dbReference>
<evidence type="ECO:0000313" key="4">
    <source>
        <dbReference type="EMBL" id="ROQ24382.1"/>
    </source>
</evidence>
<gene>
    <name evidence="4" type="ORF">EDC28_107265</name>
</gene>
<evidence type="ECO:0000259" key="3">
    <source>
        <dbReference type="Pfam" id="PF21447"/>
    </source>
</evidence>
<dbReference type="GO" id="GO:0015949">
    <property type="term" value="P:nucleobase-containing small molecule interconversion"/>
    <property type="evidence" value="ECO:0007669"/>
    <property type="project" value="TreeGrafter"/>
</dbReference>
<dbReference type="EMBL" id="RJUL01000007">
    <property type="protein sequence ID" value="ROQ24382.1"/>
    <property type="molecule type" value="Genomic_DNA"/>
</dbReference>
<dbReference type="Proteomes" id="UP000268033">
    <property type="component" value="Unassembled WGS sequence"/>
</dbReference>
<dbReference type="Pfam" id="PF02541">
    <property type="entry name" value="Ppx-GppA"/>
    <property type="match status" value="1"/>
</dbReference>
<dbReference type="FunFam" id="3.30.420.150:FF:000001">
    <property type="entry name" value="Guanosine-5'-triphosphate,3'-diphosphate pyrophosphatase"/>
    <property type="match status" value="1"/>
</dbReference>
<dbReference type="Gene3D" id="3.30.420.150">
    <property type="entry name" value="Exopolyphosphatase. Domain 2"/>
    <property type="match status" value="1"/>
</dbReference>
<reference evidence="4 5" key="1">
    <citation type="submission" date="2018-11" db="EMBL/GenBank/DDBJ databases">
        <title>Genomic Encyclopedia of Type Strains, Phase IV (KMG-IV): sequencing the most valuable type-strain genomes for metagenomic binning, comparative biology and taxonomic classification.</title>
        <authorList>
            <person name="Goeker M."/>
        </authorList>
    </citation>
    <scope>NUCLEOTIDE SEQUENCE [LARGE SCALE GENOMIC DNA]</scope>
    <source>
        <strain evidence="4 5">DSM 21945</strain>
    </source>
</reference>
<dbReference type="SUPFAM" id="SSF109604">
    <property type="entry name" value="HD-domain/PDEase-like"/>
    <property type="match status" value="1"/>
</dbReference>
<dbReference type="InterPro" id="IPR050273">
    <property type="entry name" value="GppA/Ppx_hydrolase"/>
</dbReference>
<protein>
    <submittedName>
        <fullName evidence="4">Exopolyphosphatase/guanosine-5'-triphosphate, 3'-diphosphate pyrophosphatase</fullName>
    </submittedName>
</protein>
<sequence>MAEDVAAAMVLAEAATLPTEAKVRETSPLYAAIDLGSNSFHMLVVRAMHGQVQTLAKIKRKVRLAAGLDDQYQLSVDAMERGWDCLSLFAERLGGIPPDQIKVVATATLRFAKNTDVFLAKGQQILGCPIDVISGEDEAALIYQGVAHTSGQTGRRLVVDIGGASTELVIGTDFTAERLESLEMGCVTFQQKFFPEGMLGQAQFDAAIQAAKARLAPFKDDYIQRGWQHCVGASGSVQAVQEVQIARGEDQTVTLARLKQTLADTIACGRLEQLSMPGLSDERKPVFAAGLAILLAIFETLAVSDMEASGGALREGVLYGLIPNGEVDVRARTLAAISSRFSLDDAHGRQVADLAMQLGASSLDEQQMALVVAAARLHELGLAVGFKQACEHSRYLICHLDLPGFCEQDRETLAAWLSQQQGPIAAASLPLMVLRLAILLCAHRGPLPDAMALAVNQHHLHLLLPDGWLAGKPLLSQLLGEEVSNFQAVNWTLDYA</sequence>
<evidence type="ECO:0000259" key="2">
    <source>
        <dbReference type="Pfam" id="PF02541"/>
    </source>
</evidence>
<organism evidence="4 5">
    <name type="scientific">Gallaecimonas pentaromativorans</name>
    <dbReference type="NCBI Taxonomy" id="584787"/>
    <lineage>
        <taxon>Bacteria</taxon>
        <taxon>Pseudomonadati</taxon>
        <taxon>Pseudomonadota</taxon>
        <taxon>Gammaproteobacteria</taxon>
        <taxon>Enterobacterales</taxon>
        <taxon>Gallaecimonadaceae</taxon>
        <taxon>Gallaecimonas</taxon>
    </lineage>
</organism>
<proteinExistence type="predicted"/>
<dbReference type="Gene3D" id="3.30.420.40">
    <property type="match status" value="1"/>
</dbReference>
<evidence type="ECO:0000256" key="1">
    <source>
        <dbReference type="ARBA" id="ARBA00022801"/>
    </source>
</evidence>
<feature type="domain" description="Ppx/GppA phosphatase C-terminal" evidence="3">
    <location>
        <begin position="329"/>
        <end position="482"/>
    </location>
</feature>
<dbReference type="PIRSF" id="PIRSF001267">
    <property type="entry name" value="Pyrophosphatase_GppA_Ppx"/>
    <property type="match status" value="1"/>
</dbReference>
<dbReference type="Gene3D" id="1.10.3210.10">
    <property type="entry name" value="Hypothetical protein af1432"/>
    <property type="match status" value="1"/>
</dbReference>
<comment type="caution">
    <text evidence="4">The sequence shown here is derived from an EMBL/GenBank/DDBJ whole genome shotgun (WGS) entry which is preliminary data.</text>
</comment>
<dbReference type="PANTHER" id="PTHR30005">
    <property type="entry name" value="EXOPOLYPHOSPHATASE"/>
    <property type="match status" value="1"/>
</dbReference>
<dbReference type="PANTHER" id="PTHR30005:SF0">
    <property type="entry name" value="RETROGRADE REGULATION PROTEIN 2"/>
    <property type="match status" value="1"/>
</dbReference>
<accession>A0A3N1NZH8</accession>